<dbReference type="EMBL" id="JAHHHN010000017">
    <property type="protein sequence ID" value="MBW4563970.1"/>
    <property type="molecule type" value="Genomic_DNA"/>
</dbReference>
<organism evidence="1 2">
    <name type="scientific">Mojavia pulchra JT2-VF2</name>
    <dbReference type="NCBI Taxonomy" id="287848"/>
    <lineage>
        <taxon>Bacteria</taxon>
        <taxon>Bacillati</taxon>
        <taxon>Cyanobacteriota</taxon>
        <taxon>Cyanophyceae</taxon>
        <taxon>Nostocales</taxon>
        <taxon>Nostocaceae</taxon>
    </lineage>
</organism>
<proteinExistence type="predicted"/>
<reference evidence="1" key="2">
    <citation type="journal article" date="2022" name="Microbiol. Resour. Announc.">
        <title>Metagenome Sequencing to Explore Phylogenomics of Terrestrial Cyanobacteria.</title>
        <authorList>
            <person name="Ward R.D."/>
            <person name="Stajich J.E."/>
            <person name="Johansen J.R."/>
            <person name="Huntemann M."/>
            <person name="Clum A."/>
            <person name="Foster B."/>
            <person name="Foster B."/>
            <person name="Roux S."/>
            <person name="Palaniappan K."/>
            <person name="Varghese N."/>
            <person name="Mukherjee S."/>
            <person name="Reddy T.B.K."/>
            <person name="Daum C."/>
            <person name="Copeland A."/>
            <person name="Chen I.A."/>
            <person name="Ivanova N.N."/>
            <person name="Kyrpides N.C."/>
            <person name="Shapiro N."/>
            <person name="Eloe-Fadrosh E.A."/>
            <person name="Pietrasiak N."/>
        </authorList>
    </citation>
    <scope>NUCLEOTIDE SEQUENCE</scope>
    <source>
        <strain evidence="1">JT2-VF2</strain>
    </source>
</reference>
<evidence type="ECO:0000313" key="1">
    <source>
        <dbReference type="EMBL" id="MBW4563970.1"/>
    </source>
</evidence>
<accession>A0A951Q4F5</accession>
<comment type="caution">
    <text evidence="1">The sequence shown here is derived from an EMBL/GenBank/DDBJ whole genome shotgun (WGS) entry which is preliminary data.</text>
</comment>
<name>A0A951Q4F5_9NOST</name>
<evidence type="ECO:0000313" key="2">
    <source>
        <dbReference type="Proteomes" id="UP000715781"/>
    </source>
</evidence>
<gene>
    <name evidence="1" type="ORF">KME32_23080</name>
</gene>
<sequence length="90" mass="10288">MIRIRQSLHPFLYTDTVITIAPLILTRLECAITEDMQAMLRRSHYPSLYTNTVIAIALPILTRLECAIAIKILCQDINLYKNLIALLVFS</sequence>
<dbReference type="AlphaFoldDB" id="A0A951Q4F5"/>
<protein>
    <submittedName>
        <fullName evidence="1">Uncharacterized protein</fullName>
    </submittedName>
</protein>
<reference evidence="1" key="1">
    <citation type="submission" date="2021-05" db="EMBL/GenBank/DDBJ databases">
        <authorList>
            <person name="Pietrasiak N."/>
            <person name="Ward R."/>
            <person name="Stajich J.E."/>
            <person name="Kurbessoian T."/>
        </authorList>
    </citation>
    <scope>NUCLEOTIDE SEQUENCE</scope>
    <source>
        <strain evidence="1">JT2-VF2</strain>
    </source>
</reference>
<dbReference type="Proteomes" id="UP000715781">
    <property type="component" value="Unassembled WGS sequence"/>
</dbReference>